<dbReference type="SUPFAM" id="SSF52218">
    <property type="entry name" value="Flavoproteins"/>
    <property type="match status" value="1"/>
</dbReference>
<sequence>MKNVLVLYWSHDGHTARVSRTICETIRAEGHNAEMMSVIEADREGVDLSRFDVLILGAAIRYGRFNKTFVQFVNKHAAEIDAKPNSFFNITLIARKPEKATLEGNVYARKFVQNSLWKPREVKCIAGKVDYPNWSWFDAVQIQLIMSMTKGPTDRTVVRDYTDWDDVRAYARHCLTLA</sequence>
<dbReference type="NCBIfam" id="NF008316">
    <property type="entry name" value="PRK11104.1"/>
    <property type="match status" value="1"/>
</dbReference>
<dbReference type="RefSeq" id="WP_237977973.1">
    <property type="nucleotide sequence ID" value="NZ_JAKNCT010000002.1"/>
</dbReference>
<dbReference type="InterPro" id="IPR029039">
    <property type="entry name" value="Flavoprotein-like_sf"/>
</dbReference>
<dbReference type="Proteomes" id="UP001297600">
    <property type="component" value="Unassembled WGS sequence"/>
</dbReference>
<evidence type="ECO:0000256" key="5">
    <source>
        <dbReference type="ARBA" id="ARBA00023136"/>
    </source>
</evidence>
<comment type="pathway">
    <text evidence="7">Porphyrin-containing compound metabolism; protoporphyrin-IX biosynthesis; protoporphyrin-IX from protoporphyrinogen-IX: step 1/1.</text>
</comment>
<dbReference type="EMBL" id="JAKNCT010000002">
    <property type="protein sequence ID" value="MCG5030321.1"/>
    <property type="molecule type" value="Genomic_DNA"/>
</dbReference>
<accession>A0ABS9MNY7</accession>
<evidence type="ECO:0000313" key="10">
    <source>
        <dbReference type="Proteomes" id="UP001297600"/>
    </source>
</evidence>
<protein>
    <recommendedName>
        <fullName evidence="7">Protoporphyrinogen IX dehydrogenase [quinone]</fullName>
        <ecNumber evidence="7">1.3.5.3</ecNumber>
    </recommendedName>
    <alternativeName>
        <fullName evidence="7">Protoporphyrinogen IX dehydrogenase [menaquinone]</fullName>
    </alternativeName>
    <alternativeName>
        <fullName evidence="7">Protoporphyrinogen IX dehydrogenase [ubiquinone]</fullName>
    </alternativeName>
    <alternativeName>
        <fullName evidence="7">Protoporphyrinogen oxidase</fullName>
        <shortName evidence="7">PPO</shortName>
    </alternativeName>
</protein>
<keyword evidence="7" id="KW-1003">Cell membrane</keyword>
<keyword evidence="1 7" id="KW-0285">Flavoprotein</keyword>
<dbReference type="InterPro" id="IPR052200">
    <property type="entry name" value="Protoporphyrinogen_IX_DH"/>
</dbReference>
<keyword evidence="4 7" id="KW-0560">Oxidoreductase</keyword>
<dbReference type="EC" id="1.3.5.3" evidence="7"/>
<comment type="function">
    <text evidence="7">Catalyzes the 6-electron oxidation of protoporphyrinogen IX to form protoporphyrin IX; under anaerobic conditions uses menaquinone as an electron acceptor, under aerobic conditions uses ubiquinone as an electron acceptor.</text>
</comment>
<name>A0ABS9MNY7_9BURK</name>
<dbReference type="HAMAP" id="MF_00853">
    <property type="entry name" value="HemG"/>
    <property type="match status" value="1"/>
</dbReference>
<organism evidence="9 10">
    <name type="scientific">Mesosutterella porci</name>
    <dbReference type="NCBI Taxonomy" id="2915351"/>
    <lineage>
        <taxon>Bacteria</taxon>
        <taxon>Pseudomonadati</taxon>
        <taxon>Pseudomonadota</taxon>
        <taxon>Betaproteobacteria</taxon>
        <taxon>Burkholderiales</taxon>
        <taxon>Sutterellaceae</taxon>
        <taxon>Mesosutterella</taxon>
    </lineage>
</organism>
<keyword evidence="6 7" id="KW-0627">Porphyrin biosynthesis</keyword>
<comment type="similarity">
    <text evidence="7">Belongs to the HemG family.</text>
</comment>
<evidence type="ECO:0000256" key="3">
    <source>
        <dbReference type="ARBA" id="ARBA00022741"/>
    </source>
</evidence>
<evidence type="ECO:0000256" key="6">
    <source>
        <dbReference type="ARBA" id="ARBA00023244"/>
    </source>
</evidence>
<evidence type="ECO:0000313" key="9">
    <source>
        <dbReference type="EMBL" id="MCG5030321.1"/>
    </source>
</evidence>
<proteinExistence type="inferred from homology"/>
<comment type="catalytic activity">
    <reaction evidence="7">
        <text>protoporphyrinogen IX + 3 a ubiquinone = protoporphyrin IX + 3 a ubiquinol</text>
        <dbReference type="Rhea" id="RHEA:63936"/>
        <dbReference type="Rhea" id="RHEA-COMP:9565"/>
        <dbReference type="Rhea" id="RHEA-COMP:9566"/>
        <dbReference type="ChEBI" id="CHEBI:16389"/>
        <dbReference type="ChEBI" id="CHEBI:17976"/>
        <dbReference type="ChEBI" id="CHEBI:57306"/>
        <dbReference type="ChEBI" id="CHEBI:57307"/>
    </reaction>
</comment>
<dbReference type="Gene3D" id="3.40.50.360">
    <property type="match status" value="1"/>
</dbReference>
<dbReference type="GO" id="GO:0016491">
    <property type="term" value="F:oxidoreductase activity"/>
    <property type="evidence" value="ECO:0007669"/>
    <property type="project" value="UniProtKB-KW"/>
</dbReference>
<comment type="catalytic activity">
    <reaction evidence="7">
        <text>protoporphyrinogen IX + 3 a quinone = protoporphyrin IX + 3 a quinol</text>
        <dbReference type="Rhea" id="RHEA:65032"/>
        <dbReference type="ChEBI" id="CHEBI:24646"/>
        <dbReference type="ChEBI" id="CHEBI:57306"/>
        <dbReference type="ChEBI" id="CHEBI:57307"/>
        <dbReference type="ChEBI" id="CHEBI:132124"/>
        <dbReference type="EC" id="1.3.5.3"/>
    </reaction>
</comment>
<dbReference type="PANTHER" id="PTHR38030:SF2">
    <property type="entry name" value="PROTOPORPHYRINOGEN IX DEHYDROGENASE [QUINONE]"/>
    <property type="match status" value="1"/>
</dbReference>
<feature type="domain" description="Flavodoxin-like" evidence="8">
    <location>
        <begin position="4"/>
        <end position="178"/>
    </location>
</feature>
<dbReference type="InterPro" id="IPR008254">
    <property type="entry name" value="Flavodoxin/NO_synth"/>
</dbReference>
<comment type="cofactor">
    <cofactor evidence="7">
        <name>FMN</name>
        <dbReference type="ChEBI" id="CHEBI:58210"/>
    </cofactor>
    <text evidence="7">Binds 1 FMN non-covalently per subunit.</text>
</comment>
<evidence type="ECO:0000259" key="8">
    <source>
        <dbReference type="PROSITE" id="PS50902"/>
    </source>
</evidence>
<keyword evidence="10" id="KW-1185">Reference proteome</keyword>
<comment type="subcellular location">
    <subcellularLocation>
        <location evidence="7">Cell membrane</location>
        <topology evidence="7">Peripheral membrane protein</topology>
    </subcellularLocation>
</comment>
<evidence type="ECO:0000256" key="4">
    <source>
        <dbReference type="ARBA" id="ARBA00023002"/>
    </source>
</evidence>
<dbReference type="PROSITE" id="PS50902">
    <property type="entry name" value="FLAVODOXIN_LIKE"/>
    <property type="match status" value="1"/>
</dbReference>
<keyword evidence="5" id="KW-0472">Membrane</keyword>
<evidence type="ECO:0000256" key="2">
    <source>
        <dbReference type="ARBA" id="ARBA00022643"/>
    </source>
</evidence>
<keyword evidence="3 7" id="KW-0547">Nucleotide-binding</keyword>
<gene>
    <name evidence="7 9" type="primary">hemG</name>
    <name evidence="9" type="ORF">MAF45_02485</name>
</gene>
<dbReference type="InterPro" id="IPR044264">
    <property type="entry name" value="HemG"/>
</dbReference>
<dbReference type="PANTHER" id="PTHR38030">
    <property type="entry name" value="PROTOPORPHYRINOGEN IX DEHYDROGENASE [MENAQUINONE]"/>
    <property type="match status" value="1"/>
</dbReference>
<comment type="catalytic activity">
    <reaction evidence="7">
        <text>protoporphyrinogen IX + 3 a menaquinone = protoporphyrin IX + 3 a menaquinol</text>
        <dbReference type="Rhea" id="RHEA:27409"/>
        <dbReference type="Rhea" id="RHEA-COMP:9537"/>
        <dbReference type="Rhea" id="RHEA-COMP:9539"/>
        <dbReference type="ChEBI" id="CHEBI:16374"/>
        <dbReference type="ChEBI" id="CHEBI:18151"/>
        <dbReference type="ChEBI" id="CHEBI:57306"/>
        <dbReference type="ChEBI" id="CHEBI:57307"/>
        <dbReference type="EC" id="1.3.5.3"/>
    </reaction>
</comment>
<dbReference type="InterPro" id="IPR026816">
    <property type="entry name" value="Flavodoxin_dom"/>
</dbReference>
<comment type="caution">
    <text evidence="9">The sequence shown here is derived from an EMBL/GenBank/DDBJ whole genome shotgun (WGS) entry which is preliminary data.</text>
</comment>
<reference evidence="9 10" key="1">
    <citation type="submission" date="2022-02" db="EMBL/GenBank/DDBJ databases">
        <title>Mesosutterella porci, a novel member of the family Sutterellaceae from pig feces.</title>
        <authorList>
            <person name="Wylensek D."/>
            <person name="Clavel T."/>
        </authorList>
    </citation>
    <scope>NUCLEOTIDE SEQUENCE [LARGE SCALE GENOMIC DNA]</scope>
    <source>
        <strain evidence="10">oilRF-744-wt-GAM-9</strain>
    </source>
</reference>
<evidence type="ECO:0000256" key="1">
    <source>
        <dbReference type="ARBA" id="ARBA00022630"/>
    </source>
</evidence>
<evidence type="ECO:0000256" key="7">
    <source>
        <dbReference type="HAMAP-Rule" id="MF_00853"/>
    </source>
</evidence>
<dbReference type="Pfam" id="PF12724">
    <property type="entry name" value="Flavodoxin_5"/>
    <property type="match status" value="1"/>
</dbReference>
<keyword evidence="2 7" id="KW-0288">FMN</keyword>